<keyword evidence="2" id="KW-1185">Reference proteome</keyword>
<dbReference type="STRING" id="1324314.BVG16_24760"/>
<evidence type="ECO:0000313" key="2">
    <source>
        <dbReference type="Proteomes" id="UP000190188"/>
    </source>
</evidence>
<dbReference type="OrthoDB" id="2883326at2"/>
<sequence length="125" mass="14556">MLSLGQKVVIVADRFEQNIPVGEYGYIIAYDRNADNAFDYVVRVPKANRNYAVPYTDIEVEEVLIQEEVERIEREALIDFALATRNEELFNSVMNRDQEEEEEVVEPEVVSAEDFIRQVNLKAWI</sequence>
<dbReference type="RefSeq" id="WP_078501884.1">
    <property type="nucleotide sequence ID" value="NZ_MSZX01000011.1"/>
</dbReference>
<proteinExistence type="predicted"/>
<reference evidence="1 2" key="1">
    <citation type="submission" date="2017-01" db="EMBL/GenBank/DDBJ databases">
        <title>Genome analysis of Paenibacillus selenitrireducens ES3-24.</title>
        <authorList>
            <person name="Xu D."/>
            <person name="Yao R."/>
            <person name="Zheng S."/>
        </authorList>
    </citation>
    <scope>NUCLEOTIDE SEQUENCE [LARGE SCALE GENOMIC DNA]</scope>
    <source>
        <strain evidence="1 2">ES3-24</strain>
    </source>
</reference>
<organism evidence="1 2">
    <name type="scientific">Paenibacillus selenitireducens</name>
    <dbReference type="NCBI Taxonomy" id="1324314"/>
    <lineage>
        <taxon>Bacteria</taxon>
        <taxon>Bacillati</taxon>
        <taxon>Bacillota</taxon>
        <taxon>Bacilli</taxon>
        <taxon>Bacillales</taxon>
        <taxon>Paenibacillaceae</taxon>
        <taxon>Paenibacillus</taxon>
    </lineage>
</organism>
<dbReference type="AlphaFoldDB" id="A0A1T2X3B3"/>
<dbReference type="Proteomes" id="UP000190188">
    <property type="component" value="Unassembled WGS sequence"/>
</dbReference>
<comment type="caution">
    <text evidence="1">The sequence shown here is derived from an EMBL/GenBank/DDBJ whole genome shotgun (WGS) entry which is preliminary data.</text>
</comment>
<accession>A0A1T2X3B3</accession>
<protein>
    <submittedName>
        <fullName evidence="1">ATPase</fullName>
    </submittedName>
</protein>
<gene>
    <name evidence="1" type="ORF">BVG16_24760</name>
</gene>
<dbReference type="EMBL" id="MSZX01000011">
    <property type="protein sequence ID" value="OPA74337.1"/>
    <property type="molecule type" value="Genomic_DNA"/>
</dbReference>
<name>A0A1T2X3B3_9BACL</name>
<evidence type="ECO:0000313" key="1">
    <source>
        <dbReference type="EMBL" id="OPA74337.1"/>
    </source>
</evidence>